<organism evidence="1 2">
    <name type="scientific">Fukomys damarensis</name>
    <name type="common">Damaraland mole rat</name>
    <name type="synonym">Cryptomys damarensis</name>
    <dbReference type="NCBI Taxonomy" id="885580"/>
    <lineage>
        <taxon>Eukaryota</taxon>
        <taxon>Metazoa</taxon>
        <taxon>Chordata</taxon>
        <taxon>Craniata</taxon>
        <taxon>Vertebrata</taxon>
        <taxon>Euteleostomi</taxon>
        <taxon>Mammalia</taxon>
        <taxon>Eutheria</taxon>
        <taxon>Euarchontoglires</taxon>
        <taxon>Glires</taxon>
        <taxon>Rodentia</taxon>
        <taxon>Hystricomorpha</taxon>
        <taxon>Bathyergidae</taxon>
        <taxon>Fukomys</taxon>
    </lineage>
</organism>
<protein>
    <submittedName>
        <fullName evidence="1">Uncharacterized protein</fullName>
    </submittedName>
</protein>
<dbReference type="EMBL" id="KN124514">
    <property type="protein sequence ID" value="KFO20855.1"/>
    <property type="molecule type" value="Genomic_DNA"/>
</dbReference>
<sequence>MVEIKISQHVKYTCSFRGKTKMESGCRDQALRVLHENSGWWCLDLQHHFCHCSQVGHQKTEGTERPVEEAL</sequence>
<gene>
    <name evidence="1" type="ORF">H920_17648</name>
</gene>
<reference evidence="1 2" key="1">
    <citation type="submission" date="2013-11" db="EMBL/GenBank/DDBJ databases">
        <title>The Damaraland mole rat (Fukomys damarensis) genome and evolution of African mole rats.</title>
        <authorList>
            <person name="Gladyshev V.N."/>
            <person name="Fang X."/>
        </authorList>
    </citation>
    <scope>NUCLEOTIDE SEQUENCE [LARGE SCALE GENOMIC DNA]</scope>
    <source>
        <tissue evidence="1">Liver</tissue>
    </source>
</reference>
<evidence type="ECO:0000313" key="2">
    <source>
        <dbReference type="Proteomes" id="UP000028990"/>
    </source>
</evidence>
<proteinExistence type="predicted"/>
<dbReference type="Proteomes" id="UP000028990">
    <property type="component" value="Unassembled WGS sequence"/>
</dbReference>
<keyword evidence="2" id="KW-1185">Reference proteome</keyword>
<accession>A0A091CTG8</accession>
<name>A0A091CTG8_FUKDA</name>
<evidence type="ECO:0000313" key="1">
    <source>
        <dbReference type="EMBL" id="KFO20855.1"/>
    </source>
</evidence>
<dbReference type="AlphaFoldDB" id="A0A091CTG8"/>